<evidence type="ECO:0000256" key="5">
    <source>
        <dbReference type="ARBA" id="ARBA00022645"/>
    </source>
</evidence>
<dbReference type="EC" id="3.4.16.4" evidence="4"/>
<keyword evidence="5 18" id="KW-0121">Carboxypeptidase</keyword>
<comment type="caution">
    <text evidence="18">The sequence shown here is derived from an EMBL/GenBank/DDBJ whole genome shotgun (WGS) entry which is preliminary data.</text>
</comment>
<comment type="similarity">
    <text evidence="3 15">Belongs to the peptidase S11 family.</text>
</comment>
<dbReference type="GO" id="GO:0009252">
    <property type="term" value="P:peptidoglycan biosynthetic process"/>
    <property type="evidence" value="ECO:0007669"/>
    <property type="project" value="UniProtKB-UniPathway"/>
</dbReference>
<proteinExistence type="inferred from homology"/>
<dbReference type="InterPro" id="IPR015956">
    <property type="entry name" value="Peniciliin-bd_prot_C_sf"/>
</dbReference>
<gene>
    <name evidence="18" type="primary">dacB</name>
    <name evidence="18" type="ORF">GCM10011571_10360</name>
</gene>
<reference evidence="18" key="1">
    <citation type="journal article" date="2014" name="Int. J. Syst. Evol. Microbiol.">
        <title>Complete genome sequence of Corynebacterium casei LMG S-19264T (=DSM 44701T), isolated from a smear-ripened cheese.</title>
        <authorList>
            <consortium name="US DOE Joint Genome Institute (JGI-PGF)"/>
            <person name="Walter F."/>
            <person name="Albersmeier A."/>
            <person name="Kalinowski J."/>
            <person name="Ruckert C."/>
        </authorList>
    </citation>
    <scope>NUCLEOTIDE SEQUENCE</scope>
    <source>
        <strain evidence="18">CGMCC 1.15179</strain>
    </source>
</reference>
<keyword evidence="7" id="KW-0732">Signal</keyword>
<organism evidence="18 19">
    <name type="scientific">Marinithermofilum abyssi</name>
    <dbReference type="NCBI Taxonomy" id="1571185"/>
    <lineage>
        <taxon>Bacteria</taxon>
        <taxon>Bacillati</taxon>
        <taxon>Bacillota</taxon>
        <taxon>Bacilli</taxon>
        <taxon>Bacillales</taxon>
        <taxon>Thermoactinomycetaceae</taxon>
        <taxon>Marinithermofilum</taxon>
    </lineage>
</organism>
<dbReference type="SUPFAM" id="SSF56601">
    <property type="entry name" value="beta-lactamase/transpeptidase-like"/>
    <property type="match status" value="1"/>
</dbReference>
<dbReference type="PRINTS" id="PR00725">
    <property type="entry name" value="DADACBPTASE1"/>
</dbReference>
<feature type="active site" description="Proton acceptor" evidence="13">
    <location>
        <position position="65"/>
    </location>
</feature>
<evidence type="ECO:0000256" key="4">
    <source>
        <dbReference type="ARBA" id="ARBA00012448"/>
    </source>
</evidence>
<dbReference type="GO" id="GO:0009002">
    <property type="term" value="F:serine-type D-Ala-D-Ala carboxypeptidase activity"/>
    <property type="evidence" value="ECO:0007669"/>
    <property type="project" value="UniProtKB-EC"/>
</dbReference>
<evidence type="ECO:0000256" key="8">
    <source>
        <dbReference type="ARBA" id="ARBA00022801"/>
    </source>
</evidence>
<evidence type="ECO:0000256" key="3">
    <source>
        <dbReference type="ARBA" id="ARBA00007164"/>
    </source>
</evidence>
<evidence type="ECO:0000256" key="7">
    <source>
        <dbReference type="ARBA" id="ARBA00022729"/>
    </source>
</evidence>
<keyword evidence="9" id="KW-0133">Cell shape</keyword>
<evidence type="ECO:0000256" key="11">
    <source>
        <dbReference type="ARBA" id="ARBA00023316"/>
    </source>
</evidence>
<dbReference type="RefSeq" id="WP_188646843.1">
    <property type="nucleotide sequence ID" value="NZ_BMHQ01000003.1"/>
</dbReference>
<evidence type="ECO:0000256" key="9">
    <source>
        <dbReference type="ARBA" id="ARBA00022960"/>
    </source>
</evidence>
<comment type="pathway">
    <text evidence="2">Cell wall biogenesis; peptidoglycan biosynthesis.</text>
</comment>
<dbReference type="SUPFAM" id="SSF69189">
    <property type="entry name" value="Penicillin-binding protein associated domain"/>
    <property type="match status" value="1"/>
</dbReference>
<dbReference type="UniPathway" id="UPA00219"/>
<evidence type="ECO:0000259" key="17">
    <source>
        <dbReference type="Pfam" id="PF07943"/>
    </source>
</evidence>
<dbReference type="GO" id="GO:0008360">
    <property type="term" value="P:regulation of cell shape"/>
    <property type="evidence" value="ECO:0007669"/>
    <property type="project" value="UniProtKB-KW"/>
</dbReference>
<evidence type="ECO:0000256" key="14">
    <source>
        <dbReference type="PIRSR" id="PIRSR618044-2"/>
    </source>
</evidence>
<protein>
    <recommendedName>
        <fullName evidence="4">serine-type D-Ala-D-Ala carboxypeptidase</fullName>
        <ecNumber evidence="4">3.4.16.4</ecNumber>
    </recommendedName>
</protein>
<keyword evidence="11" id="KW-0961">Cell wall biogenesis/degradation</keyword>
<sequence>MRATVMILILCMGWIAVWLPAAEASEPMSPPSLSAQAAVLVDVQSNRVLFAKNADNRMRIASLTKIMTAIVAIENGRLGEKVKVGPRAAGVEGSSIYLKEGEEIPLEHLLYGLMLRSGNDAAVAIAEHIGGSLNGFVYMMNEKAEYLGLEGTHFENPHGLDAPEHYSTARDVAKLTAYALKNPTFRKIVGTQVKTVPWPGEQWHRKWYNKNKMLRLFPGGDGVKTGYTKLSKRTLVSSATRDGRQLACVTLNAPDDWNDSMFLLEYGFREFTPESLVHKGEVMADIPGDEQPALAVVTTKGFRYPLRSGEEQEISVKPMITYPLAKVRKEGTRVGTARIYLKGKPIGSVPLEVKKKPAEDTALGQWLSVLAYMVGRGG</sequence>
<reference evidence="18" key="2">
    <citation type="submission" date="2020-09" db="EMBL/GenBank/DDBJ databases">
        <authorList>
            <person name="Sun Q."/>
            <person name="Zhou Y."/>
        </authorList>
    </citation>
    <scope>NUCLEOTIDE SEQUENCE</scope>
    <source>
        <strain evidence="18">CGMCC 1.15179</strain>
    </source>
</reference>
<evidence type="ECO:0000256" key="10">
    <source>
        <dbReference type="ARBA" id="ARBA00022984"/>
    </source>
</evidence>
<evidence type="ECO:0000256" key="12">
    <source>
        <dbReference type="ARBA" id="ARBA00034000"/>
    </source>
</evidence>
<dbReference type="GO" id="GO:0006508">
    <property type="term" value="P:proteolysis"/>
    <property type="evidence" value="ECO:0007669"/>
    <property type="project" value="UniProtKB-KW"/>
</dbReference>
<evidence type="ECO:0000256" key="1">
    <source>
        <dbReference type="ARBA" id="ARBA00003217"/>
    </source>
</evidence>
<dbReference type="InterPro" id="IPR012338">
    <property type="entry name" value="Beta-lactam/transpept-like"/>
</dbReference>
<dbReference type="Gene3D" id="2.30.140.30">
    <property type="match status" value="1"/>
</dbReference>
<keyword evidence="10" id="KW-0573">Peptidoglycan synthesis</keyword>
<dbReference type="InterPro" id="IPR001967">
    <property type="entry name" value="Peptidase_S11_N"/>
</dbReference>
<dbReference type="InterPro" id="IPR012907">
    <property type="entry name" value="Peptidase_S11_C"/>
</dbReference>
<evidence type="ECO:0000259" key="16">
    <source>
        <dbReference type="Pfam" id="PF00768"/>
    </source>
</evidence>
<keyword evidence="6" id="KW-0645">Protease</keyword>
<name>A0A8J2YCR2_9BACL</name>
<evidence type="ECO:0000256" key="15">
    <source>
        <dbReference type="RuleBase" id="RU004016"/>
    </source>
</evidence>
<dbReference type="Proteomes" id="UP000625210">
    <property type="component" value="Unassembled WGS sequence"/>
</dbReference>
<comment type="catalytic activity">
    <reaction evidence="12">
        <text>Preferential cleavage: (Ac)2-L-Lys-D-Ala-|-D-Ala. Also transpeptidation of peptidyl-alanyl moieties that are N-acyl substituents of D-alanine.</text>
        <dbReference type="EC" id="3.4.16.4"/>
    </reaction>
</comment>
<accession>A0A8J2YCR2</accession>
<evidence type="ECO:0000313" key="18">
    <source>
        <dbReference type="EMBL" id="GGE10968.1"/>
    </source>
</evidence>
<dbReference type="InterPro" id="IPR018044">
    <property type="entry name" value="Peptidase_S11"/>
</dbReference>
<dbReference type="EMBL" id="BMHQ01000003">
    <property type="protein sequence ID" value="GGE10968.1"/>
    <property type="molecule type" value="Genomic_DNA"/>
</dbReference>
<feature type="active site" evidence="13">
    <location>
        <position position="117"/>
    </location>
</feature>
<feature type="domain" description="Peptidase S11 D-Ala-D-Ala carboxypeptidase A C-terminal" evidence="17">
    <location>
        <begin position="271"/>
        <end position="355"/>
    </location>
</feature>
<dbReference type="Gene3D" id="3.40.710.10">
    <property type="entry name" value="DD-peptidase/beta-lactamase superfamily"/>
    <property type="match status" value="1"/>
</dbReference>
<evidence type="ECO:0000256" key="2">
    <source>
        <dbReference type="ARBA" id="ARBA00004752"/>
    </source>
</evidence>
<feature type="domain" description="Peptidase S11 D-alanyl-D-alanine carboxypeptidase A N-terminal" evidence="16">
    <location>
        <begin position="28"/>
        <end position="254"/>
    </location>
</feature>
<evidence type="ECO:0000313" key="19">
    <source>
        <dbReference type="Proteomes" id="UP000625210"/>
    </source>
</evidence>
<feature type="binding site" evidence="14">
    <location>
        <position position="224"/>
    </location>
    <ligand>
        <name>substrate</name>
    </ligand>
</feature>
<dbReference type="PANTHER" id="PTHR21581">
    <property type="entry name" value="D-ALANYL-D-ALANINE CARBOXYPEPTIDASE"/>
    <property type="match status" value="1"/>
</dbReference>
<comment type="function">
    <text evidence="1">Removes C-terminal D-alanyl residues from sugar-peptide cell wall precursors.</text>
</comment>
<dbReference type="PANTHER" id="PTHR21581:SF33">
    <property type="entry name" value="D-ALANYL-D-ALANINE CARBOXYPEPTIDASE DACB"/>
    <property type="match status" value="1"/>
</dbReference>
<dbReference type="Pfam" id="PF00768">
    <property type="entry name" value="Peptidase_S11"/>
    <property type="match status" value="1"/>
</dbReference>
<evidence type="ECO:0000256" key="13">
    <source>
        <dbReference type="PIRSR" id="PIRSR618044-1"/>
    </source>
</evidence>
<feature type="active site" description="Acyl-ester intermediate" evidence="13">
    <location>
        <position position="62"/>
    </location>
</feature>
<dbReference type="Pfam" id="PF07943">
    <property type="entry name" value="PBP5_C"/>
    <property type="match status" value="1"/>
</dbReference>
<keyword evidence="8" id="KW-0378">Hydrolase</keyword>
<evidence type="ECO:0000256" key="6">
    <source>
        <dbReference type="ARBA" id="ARBA00022670"/>
    </source>
</evidence>
<dbReference type="AlphaFoldDB" id="A0A8J2YCR2"/>
<dbReference type="GO" id="GO:0071555">
    <property type="term" value="P:cell wall organization"/>
    <property type="evidence" value="ECO:0007669"/>
    <property type="project" value="UniProtKB-KW"/>
</dbReference>
<keyword evidence="19" id="KW-1185">Reference proteome</keyword>